<dbReference type="SUPFAM" id="SSF116842">
    <property type="entry name" value="XseB-like"/>
    <property type="match status" value="1"/>
</dbReference>
<keyword evidence="2 6" id="KW-0963">Cytoplasm</keyword>
<dbReference type="Gene3D" id="1.10.287.1040">
    <property type="entry name" value="Exonuclease VII, small subunit"/>
    <property type="match status" value="1"/>
</dbReference>
<comment type="similarity">
    <text evidence="1 6">Belongs to the XseB family.</text>
</comment>
<comment type="function">
    <text evidence="6">Bidirectionally degrades single-stranded DNA into large acid-insoluble oligonucleotides, which are then degraded further into small acid-soluble oligonucleotides.</text>
</comment>
<evidence type="ECO:0000313" key="7">
    <source>
        <dbReference type="EMBL" id="SJZ54528.1"/>
    </source>
</evidence>
<dbReference type="InterPro" id="IPR037004">
    <property type="entry name" value="Exonuc_VII_ssu_sf"/>
</dbReference>
<dbReference type="AlphaFoldDB" id="A0A1T4LIW9"/>
<dbReference type="HAMAP" id="MF_00337">
    <property type="entry name" value="Exonuc_7_S"/>
    <property type="match status" value="1"/>
</dbReference>
<protein>
    <recommendedName>
        <fullName evidence="6">Exodeoxyribonuclease 7 small subunit</fullName>
        <ecNumber evidence="6">3.1.11.6</ecNumber>
    </recommendedName>
    <alternativeName>
        <fullName evidence="6">Exodeoxyribonuclease VII small subunit</fullName>
        <shortName evidence="6">Exonuclease VII small subunit</shortName>
    </alternativeName>
</protein>
<dbReference type="Proteomes" id="UP000190657">
    <property type="component" value="Unassembled WGS sequence"/>
</dbReference>
<evidence type="ECO:0000256" key="5">
    <source>
        <dbReference type="ARBA" id="ARBA00022839"/>
    </source>
</evidence>
<accession>A0A1T4LIW9</accession>
<dbReference type="STRING" id="290054.SAMN02745114_00912"/>
<dbReference type="GO" id="GO:0009318">
    <property type="term" value="C:exodeoxyribonuclease VII complex"/>
    <property type="evidence" value="ECO:0007669"/>
    <property type="project" value="UniProtKB-UniRule"/>
</dbReference>
<evidence type="ECO:0000256" key="6">
    <source>
        <dbReference type="HAMAP-Rule" id="MF_00337"/>
    </source>
</evidence>
<comment type="subunit">
    <text evidence="6">Heterooligomer composed of large and small subunits.</text>
</comment>
<evidence type="ECO:0000256" key="1">
    <source>
        <dbReference type="ARBA" id="ARBA00009998"/>
    </source>
</evidence>
<name>A0A1T4LIW9_9FIRM</name>
<dbReference type="OrthoDB" id="49164at2"/>
<dbReference type="PANTHER" id="PTHR34137">
    <property type="entry name" value="EXODEOXYRIBONUCLEASE 7 SMALL SUBUNIT"/>
    <property type="match status" value="1"/>
</dbReference>
<dbReference type="EC" id="3.1.11.6" evidence="6"/>
<dbReference type="InterPro" id="IPR003761">
    <property type="entry name" value="Exonuc_VII_S"/>
</dbReference>
<proteinExistence type="inferred from homology"/>
<evidence type="ECO:0000313" key="8">
    <source>
        <dbReference type="Proteomes" id="UP000190657"/>
    </source>
</evidence>
<comment type="subcellular location">
    <subcellularLocation>
        <location evidence="6">Cytoplasm</location>
    </subcellularLocation>
</comment>
<keyword evidence="4 6" id="KW-0378">Hydrolase</keyword>
<dbReference type="PANTHER" id="PTHR34137:SF1">
    <property type="entry name" value="EXODEOXYRIBONUCLEASE 7 SMALL SUBUNIT"/>
    <property type="match status" value="1"/>
</dbReference>
<keyword evidence="8" id="KW-1185">Reference proteome</keyword>
<dbReference type="NCBIfam" id="TIGR01280">
    <property type="entry name" value="xseB"/>
    <property type="match status" value="1"/>
</dbReference>
<dbReference type="RefSeq" id="WP_078768403.1">
    <property type="nucleotide sequence ID" value="NZ_FUWW01000008.1"/>
</dbReference>
<dbReference type="GO" id="GO:0008855">
    <property type="term" value="F:exodeoxyribonuclease VII activity"/>
    <property type="evidence" value="ECO:0007669"/>
    <property type="project" value="UniProtKB-UniRule"/>
</dbReference>
<dbReference type="EMBL" id="FUWW01000008">
    <property type="protein sequence ID" value="SJZ54528.1"/>
    <property type="molecule type" value="Genomic_DNA"/>
</dbReference>
<keyword evidence="3 6" id="KW-0540">Nuclease</keyword>
<reference evidence="7 8" key="1">
    <citation type="submission" date="2017-02" db="EMBL/GenBank/DDBJ databases">
        <authorList>
            <person name="Peterson S.W."/>
        </authorList>
    </citation>
    <scope>NUCLEOTIDE SEQUENCE [LARGE SCALE GENOMIC DNA]</scope>
    <source>
        <strain evidence="7 8">ATCC 51222</strain>
    </source>
</reference>
<dbReference type="PIRSF" id="PIRSF006488">
    <property type="entry name" value="Exonuc_VII_S"/>
    <property type="match status" value="1"/>
</dbReference>
<sequence>MATKKEMTYEQAISRLEEIVSILEKNEVSLDEALELFEEGTRLTSFCADKLKNAKAKITEINKE</sequence>
<dbReference type="GO" id="GO:0006308">
    <property type="term" value="P:DNA catabolic process"/>
    <property type="evidence" value="ECO:0007669"/>
    <property type="project" value="UniProtKB-UniRule"/>
</dbReference>
<comment type="catalytic activity">
    <reaction evidence="6">
        <text>Exonucleolytic cleavage in either 5'- to 3'- or 3'- to 5'-direction to yield nucleoside 5'-phosphates.</text>
        <dbReference type="EC" id="3.1.11.6"/>
    </reaction>
</comment>
<evidence type="ECO:0000256" key="3">
    <source>
        <dbReference type="ARBA" id="ARBA00022722"/>
    </source>
</evidence>
<keyword evidence="5 6" id="KW-0269">Exonuclease</keyword>
<evidence type="ECO:0000256" key="4">
    <source>
        <dbReference type="ARBA" id="ARBA00022801"/>
    </source>
</evidence>
<dbReference type="Pfam" id="PF02609">
    <property type="entry name" value="Exonuc_VII_S"/>
    <property type="match status" value="1"/>
</dbReference>
<organism evidence="7 8">
    <name type="scientific">Eubacterium coprostanoligenes</name>
    <dbReference type="NCBI Taxonomy" id="290054"/>
    <lineage>
        <taxon>Bacteria</taxon>
        <taxon>Bacillati</taxon>
        <taxon>Bacillota</taxon>
        <taxon>Clostridia</taxon>
        <taxon>Eubacteriales</taxon>
        <taxon>Eubacteriaceae</taxon>
        <taxon>Eubacterium</taxon>
    </lineage>
</organism>
<dbReference type="GO" id="GO:0005829">
    <property type="term" value="C:cytosol"/>
    <property type="evidence" value="ECO:0007669"/>
    <property type="project" value="TreeGrafter"/>
</dbReference>
<evidence type="ECO:0000256" key="2">
    <source>
        <dbReference type="ARBA" id="ARBA00022490"/>
    </source>
</evidence>
<gene>
    <name evidence="6" type="primary">xseB</name>
    <name evidence="7" type="ORF">SAMN02745114_00912</name>
</gene>